<name>A0A150FY29_GONPE</name>
<evidence type="ECO:0000313" key="3">
    <source>
        <dbReference type="Proteomes" id="UP000075714"/>
    </source>
</evidence>
<evidence type="ECO:0000313" key="2">
    <source>
        <dbReference type="EMBL" id="KXZ41930.1"/>
    </source>
</evidence>
<protein>
    <submittedName>
        <fullName evidence="2">Uncharacterized protein</fullName>
    </submittedName>
</protein>
<reference evidence="3" key="1">
    <citation type="journal article" date="2016" name="Nat. Commun.">
        <title>The Gonium pectorale genome demonstrates co-option of cell cycle regulation during the evolution of multicellularity.</title>
        <authorList>
            <person name="Hanschen E.R."/>
            <person name="Marriage T.N."/>
            <person name="Ferris P.J."/>
            <person name="Hamaji T."/>
            <person name="Toyoda A."/>
            <person name="Fujiyama A."/>
            <person name="Neme R."/>
            <person name="Noguchi H."/>
            <person name="Minakuchi Y."/>
            <person name="Suzuki M."/>
            <person name="Kawai-Toyooka H."/>
            <person name="Smith D.R."/>
            <person name="Sparks H."/>
            <person name="Anderson J."/>
            <person name="Bakaric R."/>
            <person name="Luria V."/>
            <person name="Karger A."/>
            <person name="Kirschner M.W."/>
            <person name="Durand P.M."/>
            <person name="Michod R.E."/>
            <person name="Nozaki H."/>
            <person name="Olson B.J."/>
        </authorList>
    </citation>
    <scope>NUCLEOTIDE SEQUENCE [LARGE SCALE GENOMIC DNA]</scope>
    <source>
        <strain evidence="3">NIES-2863</strain>
    </source>
</reference>
<dbReference type="OrthoDB" id="537650at2759"/>
<dbReference type="EMBL" id="LSYV01000240">
    <property type="protein sequence ID" value="KXZ41930.1"/>
    <property type="molecule type" value="Genomic_DNA"/>
</dbReference>
<dbReference type="Proteomes" id="UP000075714">
    <property type="component" value="Unassembled WGS sequence"/>
</dbReference>
<dbReference type="CDD" id="cd22265">
    <property type="entry name" value="UDM1_RNF168"/>
    <property type="match status" value="1"/>
</dbReference>
<feature type="region of interest" description="Disordered" evidence="1">
    <location>
        <begin position="1"/>
        <end position="21"/>
    </location>
</feature>
<dbReference type="AlphaFoldDB" id="A0A150FY29"/>
<evidence type="ECO:0000256" key="1">
    <source>
        <dbReference type="SAM" id="MobiDB-lite"/>
    </source>
</evidence>
<dbReference type="STRING" id="33097.A0A150FY29"/>
<keyword evidence="3" id="KW-1185">Reference proteome</keyword>
<proteinExistence type="predicted"/>
<gene>
    <name evidence="2" type="ORF">GPECTOR_241g583</name>
</gene>
<organism evidence="2 3">
    <name type="scientific">Gonium pectorale</name>
    <name type="common">Green alga</name>
    <dbReference type="NCBI Taxonomy" id="33097"/>
    <lineage>
        <taxon>Eukaryota</taxon>
        <taxon>Viridiplantae</taxon>
        <taxon>Chlorophyta</taxon>
        <taxon>core chlorophytes</taxon>
        <taxon>Chlorophyceae</taxon>
        <taxon>CS clade</taxon>
        <taxon>Chlamydomonadales</taxon>
        <taxon>Volvocaceae</taxon>
        <taxon>Gonium</taxon>
    </lineage>
</organism>
<accession>A0A150FY29</accession>
<sequence length="493" mass="55221">MASSTSLASLEGEMKGVDTSIKKLESQIVEVEEKLSEPGISEEEKQRLRKKEDYLRKEKEQLCKEKEQLRKKEEQLREEKLLRLKEEERLAAAGAGTSSAAAGPPLKVLLSEAPQLHPHSCTSSSGTTTGEGVRAWEIRYKGEEAIQLYLLVQLINKWAIVRLKLSRLGRGSGGLSCLILSGLIKYGASALLRSLLRKLVLWAKNTNVPVEEATWSEAQQLVAAPPSLVTYSDFGKAIIGFFDGIKVSVLVLFDELQSFLQPTVNSDLDKPGAEYIRDVLKQLLGSSPNYVLWCVTSSSMALMWLSIAAMPTYGFTLMTKAMQAQKEWKLGLAGLSDKQRSVVLDLAFTGVGADISFLDSGLQCFLMPHLQRIDSGRFYFKDQYQAQLLQMIINIDGRLRTRWDHLECSATLTQLDWGWQLLRLGEVADFLFGARSRWEDRPPGSDGLKTELQVLGSEYNSGDQNWYSKHNAWLQTHLDYLVFFLRSGSAAMR</sequence>
<comment type="caution">
    <text evidence="2">The sequence shown here is derived from an EMBL/GenBank/DDBJ whole genome shotgun (WGS) entry which is preliminary data.</text>
</comment>
<feature type="compositionally biased region" description="Basic and acidic residues" evidence="1">
    <location>
        <begin position="12"/>
        <end position="21"/>
    </location>
</feature>